<accession>A0AAX3WDK1</accession>
<reference evidence="1" key="1">
    <citation type="journal article" date="2022" name="Biotechnol. Bioprocess Eng.">
        <title>Pan-genome Analysis Reveals Comparative Genomic Features of Central Metabolic Pathways in Methylorubrum extorquens.</title>
        <authorList>
            <person name="Lee G.M."/>
            <person name="Scott-Nevros Z.K."/>
            <person name="Lee S.-M."/>
            <person name="Kim D."/>
        </authorList>
    </citation>
    <scope>NUCLEOTIDE SEQUENCE</scope>
    <source>
        <strain evidence="1">ATCC 55366</strain>
    </source>
</reference>
<evidence type="ECO:0000313" key="2">
    <source>
        <dbReference type="Proteomes" id="UP001223720"/>
    </source>
</evidence>
<dbReference type="InterPro" id="IPR014054">
    <property type="entry name" value="Phage_regulatory_Rha"/>
</dbReference>
<sequence length="141" mass="16002">MTSLEIADLTAKEHRNVMRDARVMLTELHAEGGLLRFEHSYRAGNGKMEPCFALPYDETMVLVTGYSIPLRAAVVRRWRELEQAQAPRIPTHVEALRLSADAIERAEQEALLLAARSRELLKQIVCEHVAGHRDLVEIRCC</sequence>
<evidence type="ECO:0000313" key="1">
    <source>
        <dbReference type="EMBL" id="WHQ68871.1"/>
    </source>
</evidence>
<dbReference type="Pfam" id="PF09669">
    <property type="entry name" value="Phage_pRha"/>
    <property type="match status" value="1"/>
</dbReference>
<organism evidence="1 2">
    <name type="scientific">Methylorubrum extorquens</name>
    <name type="common">Methylobacterium dichloromethanicum</name>
    <name type="synonym">Methylobacterium extorquens</name>
    <dbReference type="NCBI Taxonomy" id="408"/>
    <lineage>
        <taxon>Bacteria</taxon>
        <taxon>Pseudomonadati</taxon>
        <taxon>Pseudomonadota</taxon>
        <taxon>Alphaproteobacteria</taxon>
        <taxon>Hyphomicrobiales</taxon>
        <taxon>Methylobacteriaceae</taxon>
        <taxon>Methylorubrum</taxon>
    </lineage>
</organism>
<gene>
    <name evidence="1" type="ORF">KEC54_21375</name>
</gene>
<dbReference type="AlphaFoldDB" id="A0AAX3WDK1"/>
<dbReference type="Proteomes" id="UP001223720">
    <property type="component" value="Chromosome"/>
</dbReference>
<protein>
    <submittedName>
        <fullName evidence="1">Rha family transcriptional regulator</fullName>
    </submittedName>
</protein>
<proteinExistence type="predicted"/>
<name>A0AAX3WDK1_METEX</name>
<dbReference type="EMBL" id="CP073633">
    <property type="protein sequence ID" value="WHQ68871.1"/>
    <property type="molecule type" value="Genomic_DNA"/>
</dbReference>
<dbReference type="RefSeq" id="WP_283535334.1">
    <property type="nucleotide sequence ID" value="NZ_CP073633.1"/>
</dbReference>